<protein>
    <recommendedName>
        <fullName evidence="4">DUF2155 domain-containing protein</fullName>
    </recommendedName>
</protein>
<evidence type="ECO:0000313" key="2">
    <source>
        <dbReference type="EMBL" id="CUH66408.1"/>
    </source>
</evidence>
<evidence type="ECO:0000313" key="3">
    <source>
        <dbReference type="Proteomes" id="UP000051587"/>
    </source>
</evidence>
<dbReference type="RefSeq" id="WP_058263145.1">
    <property type="nucleotide sequence ID" value="NZ_CP051181.1"/>
</dbReference>
<keyword evidence="1" id="KW-0732">Signal</keyword>
<organism evidence="2 3">
    <name type="scientific">Thalassovita gelatinovora</name>
    <name type="common">Thalassobius gelatinovorus</name>
    <dbReference type="NCBI Taxonomy" id="53501"/>
    <lineage>
        <taxon>Bacteria</taxon>
        <taxon>Pseudomonadati</taxon>
        <taxon>Pseudomonadota</taxon>
        <taxon>Alphaproteobacteria</taxon>
        <taxon>Rhodobacterales</taxon>
        <taxon>Roseobacteraceae</taxon>
        <taxon>Thalassovita</taxon>
    </lineage>
</organism>
<accession>A0A0P1FEF1</accession>
<dbReference type="EMBL" id="CYSA01000024">
    <property type="protein sequence ID" value="CUH66408.1"/>
    <property type="molecule type" value="Genomic_DNA"/>
</dbReference>
<name>A0A0P1FEF1_THAGE</name>
<dbReference type="AlphaFoldDB" id="A0A0P1FEF1"/>
<gene>
    <name evidence="2" type="ORF">TG4357_02410</name>
</gene>
<feature type="signal peptide" evidence="1">
    <location>
        <begin position="1"/>
        <end position="20"/>
    </location>
</feature>
<evidence type="ECO:0008006" key="4">
    <source>
        <dbReference type="Google" id="ProtNLM"/>
    </source>
</evidence>
<proteinExistence type="predicted"/>
<reference evidence="2 3" key="1">
    <citation type="submission" date="2015-09" db="EMBL/GenBank/DDBJ databases">
        <authorList>
            <consortium name="Swine Surveillance"/>
        </authorList>
    </citation>
    <scope>NUCLEOTIDE SEQUENCE [LARGE SCALE GENOMIC DNA]</scope>
    <source>
        <strain evidence="2 3">CECT 4357</strain>
    </source>
</reference>
<feature type="chain" id="PRO_5006062528" description="DUF2155 domain-containing protein" evidence="1">
    <location>
        <begin position="21"/>
        <end position="123"/>
    </location>
</feature>
<dbReference type="STRING" id="53501.SAMN04488043_11753"/>
<evidence type="ECO:0000256" key="1">
    <source>
        <dbReference type="SAM" id="SignalP"/>
    </source>
</evidence>
<keyword evidence="3" id="KW-1185">Reference proteome</keyword>
<dbReference type="Pfam" id="PF09923">
    <property type="entry name" value="DUF2155"/>
    <property type="match status" value="1"/>
</dbReference>
<dbReference type="OrthoDB" id="9810376at2"/>
<dbReference type="Proteomes" id="UP000051587">
    <property type="component" value="Unassembled WGS sequence"/>
</dbReference>
<sequence>MIRFLSVLALLATMAGPSLAEEVSLGQGATLRGLDKVNGETTDIVLENGGSAHYGRLTVVLGECRYPVGNPAGDAYAFLTIREDGSDTPVFQGWMMASAPALHALDNARYDVWVLRCNTSEAD</sequence>
<dbReference type="InterPro" id="IPR019225">
    <property type="entry name" value="DUF2155"/>
</dbReference>